<comment type="caution">
    <text evidence="2">The sequence shown here is derived from an EMBL/GenBank/DDBJ whole genome shotgun (WGS) entry which is preliminary data.</text>
</comment>
<dbReference type="InterPro" id="IPR043472">
    <property type="entry name" value="Macro_dom-like"/>
</dbReference>
<dbReference type="SUPFAM" id="SSF52949">
    <property type="entry name" value="Macro domain-like"/>
    <property type="match status" value="1"/>
</dbReference>
<dbReference type="OrthoDB" id="6077599at2759"/>
<dbReference type="PANTHER" id="PTHR11106">
    <property type="entry name" value="GANGLIOSIDE INDUCED DIFFERENTIATION ASSOCIATED PROTEIN 2-RELATED"/>
    <property type="match status" value="1"/>
</dbReference>
<dbReference type="PANTHER" id="PTHR11106:SF27">
    <property type="entry name" value="MACRO DOMAIN-CONTAINING PROTEIN"/>
    <property type="match status" value="1"/>
</dbReference>
<dbReference type="SMART" id="SM00506">
    <property type="entry name" value="A1pp"/>
    <property type="match status" value="1"/>
</dbReference>
<dbReference type="EMBL" id="LXWW01000566">
    <property type="protein sequence ID" value="OAO12074.1"/>
    <property type="molecule type" value="Genomic_DNA"/>
</dbReference>
<evidence type="ECO:0000313" key="3">
    <source>
        <dbReference type="Proteomes" id="UP000078348"/>
    </source>
</evidence>
<evidence type="ECO:0000313" key="2">
    <source>
        <dbReference type="EMBL" id="OAO12074.1"/>
    </source>
</evidence>
<protein>
    <submittedName>
        <fullName evidence="2">O-acetyl-ADP-ribose deacetylase MACROD1</fullName>
    </submittedName>
</protein>
<dbReference type="STRING" id="478820.A0A196S7V6"/>
<feature type="domain" description="Macro" evidence="1">
    <location>
        <begin position="15"/>
        <end position="199"/>
    </location>
</feature>
<accession>A0A196S7V6</accession>
<dbReference type="Pfam" id="PF01661">
    <property type="entry name" value="Macro"/>
    <property type="match status" value="1"/>
</dbReference>
<reference evidence="2 3" key="1">
    <citation type="submission" date="2016-05" db="EMBL/GenBank/DDBJ databases">
        <title>Nuclear genome of Blastocystis sp. subtype 1 NandII.</title>
        <authorList>
            <person name="Gentekaki E."/>
            <person name="Curtis B."/>
            <person name="Stairs C."/>
            <person name="Eme L."/>
            <person name="Herman E."/>
            <person name="Klimes V."/>
            <person name="Arias M.C."/>
            <person name="Elias M."/>
            <person name="Hilliou F."/>
            <person name="Klute M."/>
            <person name="Malik S.-B."/>
            <person name="Pightling A."/>
            <person name="Rachubinski R."/>
            <person name="Salas D."/>
            <person name="Schlacht A."/>
            <person name="Suga H."/>
            <person name="Archibald J."/>
            <person name="Ball S.G."/>
            <person name="Clark G."/>
            <person name="Dacks J."/>
            <person name="Van Der Giezen M."/>
            <person name="Tsaousis A."/>
            <person name="Roger A."/>
        </authorList>
    </citation>
    <scope>NUCLEOTIDE SEQUENCE [LARGE SCALE GENOMIC DNA]</scope>
    <source>
        <strain evidence="3">ATCC 50177 / NandII</strain>
    </source>
</reference>
<dbReference type="Gene3D" id="3.40.220.10">
    <property type="entry name" value="Leucine Aminopeptidase, subunit E, domain 1"/>
    <property type="match status" value="1"/>
</dbReference>
<dbReference type="AlphaFoldDB" id="A0A196S7V6"/>
<dbReference type="Proteomes" id="UP000078348">
    <property type="component" value="Unassembled WGS sequence"/>
</dbReference>
<dbReference type="InterPro" id="IPR002589">
    <property type="entry name" value="Macro_dom"/>
</dbReference>
<proteinExistence type="predicted"/>
<evidence type="ECO:0000259" key="1">
    <source>
        <dbReference type="PROSITE" id="PS51154"/>
    </source>
</evidence>
<name>A0A196S7V6_BLAHN</name>
<keyword evidence="3" id="KW-1185">Reference proteome</keyword>
<gene>
    <name evidence="2" type="ORF">AV274_6288</name>
</gene>
<sequence length="203" mass="22008">MAAKIVAKKVVQLAEIPAFGASKVASKISVFDGGIETLGVQCVVNDVDSDLSKPKGVTTILNKAGGHGLINDYSRLRKCPVGSVVIGRGFDLPCEWVIHTCSPTVSYQRIHANEEEEAQLRSCYASALSLCTEKNIRSVAFPSLGTRSHRYPLSEAAKVGVKAVVDMLKEKGDSFDRVVLCTHNGKDTEVIKKTLEEYLKDVE</sequence>
<dbReference type="PROSITE" id="PS51154">
    <property type="entry name" value="MACRO"/>
    <property type="match status" value="1"/>
</dbReference>
<organism evidence="2 3">
    <name type="scientific">Blastocystis sp. subtype 1 (strain ATCC 50177 / NandII)</name>
    <dbReference type="NCBI Taxonomy" id="478820"/>
    <lineage>
        <taxon>Eukaryota</taxon>
        <taxon>Sar</taxon>
        <taxon>Stramenopiles</taxon>
        <taxon>Bigyra</taxon>
        <taxon>Opalozoa</taxon>
        <taxon>Opalinata</taxon>
        <taxon>Blastocystidae</taxon>
        <taxon>Blastocystis</taxon>
    </lineage>
</organism>